<reference evidence="8 9" key="1">
    <citation type="submission" date="2018-11" db="EMBL/GenBank/DDBJ databases">
        <title>Sequencing the genomes of 1000 actinobacteria strains.</title>
        <authorList>
            <person name="Klenk H.-P."/>
        </authorList>
    </citation>
    <scope>NUCLEOTIDE SEQUENCE [LARGE SCALE GENOMIC DNA]</scope>
    <source>
        <strain evidence="8 9">DSM 44254</strain>
    </source>
</reference>
<sequence length="345" mass="36063">MSDLLYSELEEELRSGVRRALRERADWQQVLAWTESGETAYSGLWKVVAAGLGTAGLAVPEDKGGAGASWREVAVVLEELGRAAAPVPYFGSAVLGVAALLEGDDPALLEAAASGERVVTLAVPFGAHRPGPQGPVVAGVADAVTADVLLLPEEDGLYAYDASDVSVTPVVSLDQTRPLADLDFTGASGRRVAGPETAGRAWTIGAALLASEQLGVAEQCLETTVEYVKTRHQFARPIGSYQAVKHRLADLWLTVAQARAAARYAASCAATGDPDLAVAAAVAQSHCSEAALRAAEECVQLHGGIGFTWEAPAHLWLKRAKALSLALGAPHRHRATLAELVDLPL</sequence>
<dbReference type="Gene3D" id="1.20.140.10">
    <property type="entry name" value="Butyryl-CoA Dehydrogenase, subunit A, domain 3"/>
    <property type="match status" value="1"/>
</dbReference>
<dbReference type="RefSeq" id="WP_123664208.1">
    <property type="nucleotide sequence ID" value="NZ_RJKE01000001.1"/>
</dbReference>
<dbReference type="InterPro" id="IPR037069">
    <property type="entry name" value="AcylCoA_DH/ox_N_sf"/>
</dbReference>
<feature type="domain" description="Acyl-CoA dehydrogenase/oxidase C-terminal" evidence="6">
    <location>
        <begin position="202"/>
        <end position="339"/>
    </location>
</feature>
<dbReference type="InterPro" id="IPR013786">
    <property type="entry name" value="AcylCoA_DH/ox_N"/>
</dbReference>
<keyword evidence="3" id="KW-0285">Flavoprotein</keyword>
<dbReference type="PANTHER" id="PTHR43884:SF20">
    <property type="entry name" value="ACYL-COA DEHYDROGENASE FADE28"/>
    <property type="match status" value="1"/>
</dbReference>
<evidence type="ECO:0000313" key="9">
    <source>
        <dbReference type="Proteomes" id="UP000272400"/>
    </source>
</evidence>
<evidence type="ECO:0000259" key="7">
    <source>
        <dbReference type="Pfam" id="PF02771"/>
    </source>
</evidence>
<dbReference type="AlphaFoldDB" id="A0A3N1CTH8"/>
<evidence type="ECO:0000256" key="5">
    <source>
        <dbReference type="ARBA" id="ARBA00023002"/>
    </source>
</evidence>
<organism evidence="8 9">
    <name type="scientific">Actinocorallia herbida</name>
    <dbReference type="NCBI Taxonomy" id="58109"/>
    <lineage>
        <taxon>Bacteria</taxon>
        <taxon>Bacillati</taxon>
        <taxon>Actinomycetota</taxon>
        <taxon>Actinomycetes</taxon>
        <taxon>Streptosporangiales</taxon>
        <taxon>Thermomonosporaceae</taxon>
        <taxon>Actinocorallia</taxon>
    </lineage>
</organism>
<dbReference type="SUPFAM" id="SSF56645">
    <property type="entry name" value="Acyl-CoA dehydrogenase NM domain-like"/>
    <property type="match status" value="1"/>
</dbReference>
<dbReference type="InterPro" id="IPR009075">
    <property type="entry name" value="AcylCo_DH/oxidase_C"/>
</dbReference>
<dbReference type="SUPFAM" id="SSF47203">
    <property type="entry name" value="Acyl-CoA dehydrogenase C-terminal domain-like"/>
    <property type="match status" value="1"/>
</dbReference>
<evidence type="ECO:0000256" key="1">
    <source>
        <dbReference type="ARBA" id="ARBA00001974"/>
    </source>
</evidence>
<dbReference type="GO" id="GO:0050660">
    <property type="term" value="F:flavin adenine dinucleotide binding"/>
    <property type="evidence" value="ECO:0007669"/>
    <property type="project" value="InterPro"/>
</dbReference>
<proteinExistence type="inferred from homology"/>
<evidence type="ECO:0000256" key="3">
    <source>
        <dbReference type="ARBA" id="ARBA00022630"/>
    </source>
</evidence>
<protein>
    <submittedName>
        <fullName evidence="8">Alkylation response protein AidB-like acyl-CoA dehydrogenase</fullName>
    </submittedName>
</protein>
<evidence type="ECO:0000256" key="2">
    <source>
        <dbReference type="ARBA" id="ARBA00009347"/>
    </source>
</evidence>
<dbReference type="GO" id="GO:0003995">
    <property type="term" value="F:acyl-CoA dehydrogenase activity"/>
    <property type="evidence" value="ECO:0007669"/>
    <property type="project" value="TreeGrafter"/>
</dbReference>
<evidence type="ECO:0000256" key="4">
    <source>
        <dbReference type="ARBA" id="ARBA00022827"/>
    </source>
</evidence>
<feature type="domain" description="Acyl-CoA dehydrogenase/oxidase N-terminal" evidence="7">
    <location>
        <begin position="8"/>
        <end position="95"/>
    </location>
</feature>
<evidence type="ECO:0000313" key="8">
    <source>
        <dbReference type="EMBL" id="ROO84613.1"/>
    </source>
</evidence>
<dbReference type="InterPro" id="IPR036250">
    <property type="entry name" value="AcylCo_DH-like_C"/>
</dbReference>
<evidence type="ECO:0000259" key="6">
    <source>
        <dbReference type="Pfam" id="PF00441"/>
    </source>
</evidence>
<dbReference type="Pfam" id="PF00441">
    <property type="entry name" value="Acyl-CoA_dh_1"/>
    <property type="match status" value="1"/>
</dbReference>
<comment type="caution">
    <text evidence="8">The sequence shown here is derived from an EMBL/GenBank/DDBJ whole genome shotgun (WGS) entry which is preliminary data.</text>
</comment>
<dbReference type="EMBL" id="RJKE01000001">
    <property type="protein sequence ID" value="ROO84613.1"/>
    <property type="molecule type" value="Genomic_DNA"/>
</dbReference>
<dbReference type="Gene3D" id="1.10.540.10">
    <property type="entry name" value="Acyl-CoA dehydrogenase/oxidase, N-terminal domain"/>
    <property type="match status" value="1"/>
</dbReference>
<dbReference type="Proteomes" id="UP000272400">
    <property type="component" value="Unassembled WGS sequence"/>
</dbReference>
<dbReference type="PANTHER" id="PTHR43884">
    <property type="entry name" value="ACYL-COA DEHYDROGENASE"/>
    <property type="match status" value="1"/>
</dbReference>
<name>A0A3N1CTH8_9ACTN</name>
<dbReference type="InterPro" id="IPR009100">
    <property type="entry name" value="AcylCoA_DH/oxidase_NM_dom_sf"/>
</dbReference>
<keyword evidence="9" id="KW-1185">Reference proteome</keyword>
<keyword evidence="4" id="KW-0274">FAD</keyword>
<dbReference type="Pfam" id="PF02771">
    <property type="entry name" value="Acyl-CoA_dh_N"/>
    <property type="match status" value="1"/>
</dbReference>
<accession>A0A3N1CTH8</accession>
<comment type="similarity">
    <text evidence="2">Belongs to the acyl-CoA dehydrogenase family.</text>
</comment>
<dbReference type="OrthoDB" id="4607453at2"/>
<comment type="cofactor">
    <cofactor evidence="1">
        <name>FAD</name>
        <dbReference type="ChEBI" id="CHEBI:57692"/>
    </cofactor>
</comment>
<gene>
    <name evidence="8" type="ORF">EDD29_2140</name>
</gene>
<keyword evidence="5" id="KW-0560">Oxidoreductase</keyword>